<proteinExistence type="predicted"/>
<dbReference type="Pfam" id="PF20434">
    <property type="entry name" value="BD-FAE"/>
    <property type="match status" value="1"/>
</dbReference>
<reference evidence="4" key="1">
    <citation type="journal article" date="2019" name="Int. J. Syst. Evol. Microbiol.">
        <title>The Global Catalogue of Microorganisms (GCM) 10K type strain sequencing project: providing services to taxonomists for standard genome sequencing and annotation.</title>
        <authorList>
            <consortium name="The Broad Institute Genomics Platform"/>
            <consortium name="The Broad Institute Genome Sequencing Center for Infectious Disease"/>
            <person name="Wu L."/>
            <person name="Ma J."/>
        </authorList>
    </citation>
    <scope>NUCLEOTIDE SEQUENCE [LARGE SCALE GENOMIC DNA]</scope>
    <source>
        <strain evidence="4">GH52</strain>
    </source>
</reference>
<dbReference type="PANTHER" id="PTHR48081:SF3">
    <property type="entry name" value="ALPHA_BETA HYDROLASE FOLD-3 DOMAIN-CONTAINING PROTEIN"/>
    <property type="match status" value="1"/>
</dbReference>
<organism evidence="3 4">
    <name type="scientific">Paenibacillus yanchengensis</name>
    <dbReference type="NCBI Taxonomy" id="2035833"/>
    <lineage>
        <taxon>Bacteria</taxon>
        <taxon>Bacillati</taxon>
        <taxon>Bacillota</taxon>
        <taxon>Bacilli</taxon>
        <taxon>Bacillales</taxon>
        <taxon>Paenibacillaceae</taxon>
        <taxon>Paenibacillus</taxon>
    </lineage>
</organism>
<comment type="caution">
    <text evidence="3">The sequence shown here is derived from an EMBL/GenBank/DDBJ whole genome shotgun (WGS) entry which is preliminary data.</text>
</comment>
<sequence>MAETFIYREVGNCSVEGTLHRSPLKHAPLIIFIHGGGLVWGSKDDMHKEQIKRYTEAGFNVFSVDYRLAPETKLPEIRDDIAYLLKWIKTDASSIFGFDSKRVAVIGNSAGGYLALLSGTFDIKPDAIVSFYGYGQITGDWYRNASSHFTAMPTVTKSLAEQLVQPTPIAAAPIHTRYAIYLYCRQTGSWLDWVAGKKLAEDSAALKKFAPIELADSNYPATFLIHGNADEDVPYAESVAMKLKLDTAGVSNELLTIDNGKHNFDANMSDPNAIYAVEQTIKFLTDQFKTSKM</sequence>
<evidence type="ECO:0000256" key="1">
    <source>
        <dbReference type="ARBA" id="ARBA00022801"/>
    </source>
</evidence>
<dbReference type="EMBL" id="JBHUHO010000012">
    <property type="protein sequence ID" value="MFD2115055.1"/>
    <property type="molecule type" value="Genomic_DNA"/>
</dbReference>
<dbReference type="InterPro" id="IPR029058">
    <property type="entry name" value="AB_hydrolase_fold"/>
</dbReference>
<dbReference type="Gene3D" id="3.40.50.1820">
    <property type="entry name" value="alpha/beta hydrolase"/>
    <property type="match status" value="1"/>
</dbReference>
<dbReference type="InterPro" id="IPR050300">
    <property type="entry name" value="GDXG_lipolytic_enzyme"/>
</dbReference>
<gene>
    <name evidence="3" type="ORF">ACFSJH_04805</name>
</gene>
<dbReference type="Proteomes" id="UP001597362">
    <property type="component" value="Unassembled WGS sequence"/>
</dbReference>
<protein>
    <submittedName>
        <fullName evidence="3">Alpha/beta hydrolase</fullName>
    </submittedName>
</protein>
<evidence type="ECO:0000313" key="3">
    <source>
        <dbReference type="EMBL" id="MFD2115055.1"/>
    </source>
</evidence>
<dbReference type="SUPFAM" id="SSF53474">
    <property type="entry name" value="alpha/beta-Hydrolases"/>
    <property type="match status" value="1"/>
</dbReference>
<evidence type="ECO:0000313" key="4">
    <source>
        <dbReference type="Proteomes" id="UP001597362"/>
    </source>
</evidence>
<evidence type="ECO:0000259" key="2">
    <source>
        <dbReference type="Pfam" id="PF20434"/>
    </source>
</evidence>
<dbReference type="GO" id="GO:0016787">
    <property type="term" value="F:hydrolase activity"/>
    <property type="evidence" value="ECO:0007669"/>
    <property type="project" value="UniProtKB-KW"/>
</dbReference>
<dbReference type="InterPro" id="IPR049492">
    <property type="entry name" value="BD-FAE-like_dom"/>
</dbReference>
<keyword evidence="4" id="KW-1185">Reference proteome</keyword>
<name>A0ABW4YH33_9BACL</name>
<feature type="domain" description="BD-FAE-like" evidence="2">
    <location>
        <begin position="25"/>
        <end position="245"/>
    </location>
</feature>
<keyword evidence="1 3" id="KW-0378">Hydrolase</keyword>
<dbReference type="RefSeq" id="WP_377770083.1">
    <property type="nucleotide sequence ID" value="NZ_JBHUHO010000012.1"/>
</dbReference>
<accession>A0ABW4YH33</accession>
<dbReference type="PANTHER" id="PTHR48081">
    <property type="entry name" value="AB HYDROLASE SUPERFAMILY PROTEIN C4A8.06C"/>
    <property type="match status" value="1"/>
</dbReference>